<dbReference type="InterPro" id="IPR003203">
    <property type="entry name" value="CobU/CobP"/>
</dbReference>
<evidence type="ECO:0000256" key="6">
    <source>
        <dbReference type="ARBA" id="ARBA00005159"/>
    </source>
</evidence>
<evidence type="ECO:0000256" key="16">
    <source>
        <dbReference type="PIRSR" id="PIRSR006135-2"/>
    </source>
</evidence>
<dbReference type="CDD" id="cd00544">
    <property type="entry name" value="CobU"/>
    <property type="match status" value="1"/>
</dbReference>
<keyword evidence="13 14" id="KW-0342">GTP-binding</keyword>
<evidence type="ECO:0000256" key="1">
    <source>
        <dbReference type="ARBA" id="ARBA00000312"/>
    </source>
</evidence>
<comment type="pathway">
    <text evidence="6 14">Cofactor biosynthesis; adenosylcobalamin biosynthesis; adenosylcobalamin from cob(II)yrinate a,c-diamide: step 5/7.</text>
</comment>
<evidence type="ECO:0000256" key="5">
    <source>
        <dbReference type="ARBA" id="ARBA00004692"/>
    </source>
</evidence>
<dbReference type="AlphaFoldDB" id="A0A2N5DRT5"/>
<keyword evidence="17" id="KW-0548">Nucleotidyltransferase</keyword>
<evidence type="ECO:0000256" key="12">
    <source>
        <dbReference type="ARBA" id="ARBA00022840"/>
    </source>
</evidence>
<keyword evidence="10 14" id="KW-0547">Nucleotide-binding</keyword>
<dbReference type="GO" id="GO:0005524">
    <property type="term" value="F:ATP binding"/>
    <property type="evidence" value="ECO:0007669"/>
    <property type="project" value="UniProtKB-UniRule"/>
</dbReference>
<evidence type="ECO:0000256" key="9">
    <source>
        <dbReference type="ARBA" id="ARBA00022679"/>
    </source>
</evidence>
<dbReference type="EC" id="2.7.7.62" evidence="14"/>
<evidence type="ECO:0000256" key="2">
    <source>
        <dbReference type="ARBA" id="ARBA00000711"/>
    </source>
</evidence>
<gene>
    <name evidence="17" type="ORF">SGCZBJ_01030</name>
</gene>
<dbReference type="UniPathway" id="UPA00148">
    <property type="reaction ID" value="UER00236"/>
</dbReference>
<feature type="binding site" evidence="16">
    <location>
        <position position="86"/>
    </location>
    <ligand>
        <name>GTP</name>
        <dbReference type="ChEBI" id="CHEBI:37565"/>
    </ligand>
</feature>
<dbReference type="GO" id="GO:0008820">
    <property type="term" value="F:cobinamide phosphate guanylyltransferase activity"/>
    <property type="evidence" value="ECO:0007669"/>
    <property type="project" value="UniProtKB-UniRule"/>
</dbReference>
<evidence type="ECO:0000256" key="15">
    <source>
        <dbReference type="PIRSR" id="PIRSR006135-1"/>
    </source>
</evidence>
<evidence type="ECO:0000256" key="7">
    <source>
        <dbReference type="ARBA" id="ARBA00007490"/>
    </source>
</evidence>
<evidence type="ECO:0000256" key="3">
    <source>
        <dbReference type="ARBA" id="ARBA00001522"/>
    </source>
</evidence>
<evidence type="ECO:0000256" key="14">
    <source>
        <dbReference type="PIRNR" id="PIRNR006135"/>
    </source>
</evidence>
<comment type="function">
    <text evidence="4 14">Catalyzes ATP-dependent phosphorylation of adenosylcobinamide and addition of GMP to adenosylcobinamide phosphate.</text>
</comment>
<evidence type="ECO:0000256" key="8">
    <source>
        <dbReference type="ARBA" id="ARBA00022573"/>
    </source>
</evidence>
<feature type="active site" description="GMP-histidine intermediate" evidence="15">
    <location>
        <position position="53"/>
    </location>
</feature>
<dbReference type="EC" id="2.7.1.156" evidence="14"/>
<feature type="binding site" evidence="16">
    <location>
        <position position="65"/>
    </location>
    <ligand>
        <name>GTP</name>
        <dbReference type="ChEBI" id="CHEBI:37565"/>
    </ligand>
</feature>
<organism evidence="17 18">
    <name type="scientific">Caulobacter zeae</name>
    <dbReference type="NCBI Taxonomy" id="2055137"/>
    <lineage>
        <taxon>Bacteria</taxon>
        <taxon>Pseudomonadati</taxon>
        <taxon>Pseudomonadota</taxon>
        <taxon>Alphaproteobacteria</taxon>
        <taxon>Caulobacterales</taxon>
        <taxon>Caulobacteraceae</taxon>
        <taxon>Caulobacter</taxon>
    </lineage>
</organism>
<evidence type="ECO:0000256" key="4">
    <source>
        <dbReference type="ARBA" id="ARBA00003889"/>
    </source>
</evidence>
<dbReference type="PIRSF" id="PIRSF006135">
    <property type="entry name" value="CobU"/>
    <property type="match status" value="1"/>
</dbReference>
<dbReference type="OrthoDB" id="9788370at2"/>
<evidence type="ECO:0000256" key="13">
    <source>
        <dbReference type="ARBA" id="ARBA00023134"/>
    </source>
</evidence>
<comment type="catalytic activity">
    <reaction evidence="3">
        <text>adenosylcob(III)inamide + GTP = adenosylcob(III)inamide phosphate + GDP + H(+)</text>
        <dbReference type="Rhea" id="RHEA:15765"/>
        <dbReference type="ChEBI" id="CHEBI:2480"/>
        <dbReference type="ChEBI" id="CHEBI:15378"/>
        <dbReference type="ChEBI" id="CHEBI:37565"/>
        <dbReference type="ChEBI" id="CHEBI:58189"/>
        <dbReference type="ChEBI" id="CHEBI:58502"/>
        <dbReference type="EC" id="2.7.1.156"/>
    </reaction>
</comment>
<dbReference type="PANTHER" id="PTHR34848">
    <property type="match status" value="1"/>
</dbReference>
<dbReference type="RefSeq" id="WP_101716184.1">
    <property type="nucleotide sequence ID" value="NZ_PJRS01000004.1"/>
</dbReference>
<dbReference type="InterPro" id="IPR027417">
    <property type="entry name" value="P-loop_NTPase"/>
</dbReference>
<dbReference type="Pfam" id="PF02283">
    <property type="entry name" value="CobU"/>
    <property type="match status" value="1"/>
</dbReference>
<evidence type="ECO:0000313" key="17">
    <source>
        <dbReference type="EMBL" id="PLR28767.1"/>
    </source>
</evidence>
<proteinExistence type="inferred from homology"/>
<keyword evidence="8 14" id="KW-0169">Cobalamin biosynthesis</keyword>
<keyword evidence="11 14" id="KW-0418">Kinase</keyword>
<comment type="catalytic activity">
    <reaction evidence="1 14">
        <text>adenosylcob(III)inamide + ATP = adenosylcob(III)inamide phosphate + ADP + H(+)</text>
        <dbReference type="Rhea" id="RHEA:15769"/>
        <dbReference type="ChEBI" id="CHEBI:2480"/>
        <dbReference type="ChEBI" id="CHEBI:15378"/>
        <dbReference type="ChEBI" id="CHEBI:30616"/>
        <dbReference type="ChEBI" id="CHEBI:58502"/>
        <dbReference type="ChEBI" id="CHEBI:456216"/>
        <dbReference type="EC" id="2.7.1.156"/>
    </reaction>
</comment>
<sequence>MSVTLVLGGARSGKSAFAQAAAEIVAKARGATPVMIVTAQAFDTEMEERIARHQVDRGDAWTTLEAPMDLVAALRGLPPGAVAVVDCLTLWLTNLMLAECDLSSAATRLVDAIVEFDGELWLVSNEVGWGVVPDNALARRFRDEAGRLHQALARAADAVHLVAAGLSLRMK</sequence>
<comment type="caution">
    <text evidence="17">The sequence shown here is derived from an EMBL/GenBank/DDBJ whole genome shotgun (WGS) entry which is preliminary data.</text>
</comment>
<protein>
    <recommendedName>
        <fullName evidence="14">Bifunctional adenosylcobalamin biosynthesis protein</fullName>
        <ecNumber evidence="14">2.7.1.156</ecNumber>
        <ecNumber evidence="14">2.7.7.62</ecNumber>
    </recommendedName>
</protein>
<dbReference type="PANTHER" id="PTHR34848:SF1">
    <property type="entry name" value="BIFUNCTIONAL ADENOSYLCOBALAMIN BIOSYNTHESIS PROTEIN COBU"/>
    <property type="match status" value="1"/>
</dbReference>
<dbReference type="EMBL" id="PJRS01000004">
    <property type="protein sequence ID" value="PLR28767.1"/>
    <property type="molecule type" value="Genomic_DNA"/>
</dbReference>
<evidence type="ECO:0000313" key="18">
    <source>
        <dbReference type="Proteomes" id="UP000234479"/>
    </source>
</evidence>
<keyword evidence="9 14" id="KW-0808">Transferase</keyword>
<keyword evidence="12 14" id="KW-0067">ATP-binding</keyword>
<keyword evidence="18" id="KW-1185">Reference proteome</keyword>
<dbReference type="GO" id="GO:0043752">
    <property type="term" value="F:adenosylcobinamide kinase activity"/>
    <property type="evidence" value="ECO:0007669"/>
    <property type="project" value="UniProtKB-EC"/>
</dbReference>
<evidence type="ECO:0000256" key="10">
    <source>
        <dbReference type="ARBA" id="ARBA00022741"/>
    </source>
</evidence>
<comment type="similarity">
    <text evidence="7 14">Belongs to the CobU/CobP family.</text>
</comment>
<dbReference type="GO" id="GO:0005525">
    <property type="term" value="F:GTP binding"/>
    <property type="evidence" value="ECO:0007669"/>
    <property type="project" value="UniProtKB-UniRule"/>
</dbReference>
<dbReference type="Gene3D" id="3.40.50.300">
    <property type="entry name" value="P-loop containing nucleotide triphosphate hydrolases"/>
    <property type="match status" value="1"/>
</dbReference>
<comment type="catalytic activity">
    <reaction evidence="2 14">
        <text>adenosylcob(III)inamide phosphate + GTP + H(+) = adenosylcob(III)inamide-GDP + diphosphate</text>
        <dbReference type="Rhea" id="RHEA:22712"/>
        <dbReference type="ChEBI" id="CHEBI:15378"/>
        <dbReference type="ChEBI" id="CHEBI:33019"/>
        <dbReference type="ChEBI" id="CHEBI:37565"/>
        <dbReference type="ChEBI" id="CHEBI:58502"/>
        <dbReference type="ChEBI" id="CHEBI:60487"/>
        <dbReference type="EC" id="2.7.7.62"/>
    </reaction>
</comment>
<dbReference type="GO" id="GO:0009236">
    <property type="term" value="P:cobalamin biosynthetic process"/>
    <property type="evidence" value="ECO:0007669"/>
    <property type="project" value="UniProtKB-UniRule"/>
</dbReference>
<reference evidence="17 18" key="1">
    <citation type="submission" date="2017-12" db="EMBL/GenBank/DDBJ databases">
        <title>The genome sequence of Caulobacter sp. 410.</title>
        <authorList>
            <person name="Gao J."/>
            <person name="Mao X."/>
            <person name="Sun J."/>
        </authorList>
    </citation>
    <scope>NUCLEOTIDE SEQUENCE [LARGE SCALE GENOMIC DNA]</scope>
    <source>
        <strain evidence="17 18">410</strain>
    </source>
</reference>
<dbReference type="Proteomes" id="UP000234479">
    <property type="component" value="Unassembled WGS sequence"/>
</dbReference>
<accession>A0A2N5DRT5</accession>
<name>A0A2N5DRT5_9CAUL</name>
<feature type="binding site" evidence="16">
    <location>
        <begin position="8"/>
        <end position="15"/>
    </location>
    <ligand>
        <name>GTP</name>
        <dbReference type="ChEBI" id="CHEBI:37565"/>
    </ligand>
</feature>
<dbReference type="SUPFAM" id="SSF52540">
    <property type="entry name" value="P-loop containing nucleoside triphosphate hydrolases"/>
    <property type="match status" value="1"/>
</dbReference>
<evidence type="ECO:0000256" key="11">
    <source>
        <dbReference type="ARBA" id="ARBA00022777"/>
    </source>
</evidence>
<dbReference type="NCBIfam" id="NF004469">
    <property type="entry name" value="PRK05800.1"/>
    <property type="match status" value="1"/>
</dbReference>
<comment type="pathway">
    <text evidence="5 14">Cofactor biosynthesis; adenosylcobalamin biosynthesis; adenosylcobalamin from cob(II)yrinate a,c-diamide: step 6/7.</text>
</comment>